<feature type="chain" id="PRO_5040732781" description="Lipoprotein" evidence="1">
    <location>
        <begin position="19"/>
        <end position="207"/>
    </location>
</feature>
<name>A0A9X2JDA3_9SPHI</name>
<proteinExistence type="predicted"/>
<dbReference type="Proteomes" id="UP001155182">
    <property type="component" value="Unassembled WGS sequence"/>
</dbReference>
<evidence type="ECO:0008006" key="4">
    <source>
        <dbReference type="Google" id="ProtNLM"/>
    </source>
</evidence>
<dbReference type="EMBL" id="JAMWYS010000036">
    <property type="protein sequence ID" value="MCO4293409.1"/>
    <property type="molecule type" value="Genomic_DNA"/>
</dbReference>
<gene>
    <name evidence="2" type="ORF">NF867_11080</name>
</gene>
<comment type="caution">
    <text evidence="2">The sequence shown here is derived from an EMBL/GenBank/DDBJ whole genome shotgun (WGS) entry which is preliminary data.</text>
</comment>
<organism evidence="2 3">
    <name type="scientific">Solitalea agri</name>
    <dbReference type="NCBI Taxonomy" id="2953739"/>
    <lineage>
        <taxon>Bacteria</taxon>
        <taxon>Pseudomonadati</taxon>
        <taxon>Bacteroidota</taxon>
        <taxon>Sphingobacteriia</taxon>
        <taxon>Sphingobacteriales</taxon>
        <taxon>Sphingobacteriaceae</taxon>
        <taxon>Solitalea</taxon>
    </lineage>
</organism>
<dbReference type="PROSITE" id="PS51257">
    <property type="entry name" value="PROKAR_LIPOPROTEIN"/>
    <property type="match status" value="1"/>
</dbReference>
<evidence type="ECO:0000313" key="2">
    <source>
        <dbReference type="EMBL" id="MCO4293409.1"/>
    </source>
</evidence>
<keyword evidence="3" id="KW-1185">Reference proteome</keyword>
<dbReference type="AlphaFoldDB" id="A0A9X2JDA3"/>
<reference evidence="2" key="1">
    <citation type="submission" date="2022-06" db="EMBL/GenBank/DDBJ databases">
        <title>Solitalea sp. MAHUQ-68 isolated from rhizospheric soil.</title>
        <authorList>
            <person name="Huq M.A."/>
        </authorList>
    </citation>
    <scope>NUCLEOTIDE SEQUENCE</scope>
    <source>
        <strain evidence="2">MAHUQ-68</strain>
    </source>
</reference>
<sequence length="207" mass="22935">MKVRILVALMAIGGLLTAGIYSCTKTTEDIKQKPKSISCSNYNDVAGEGTIFPCSEPKEFPLYAGNPKNNPEDKLIGTVRVFRDANYLYVQYSVSKEGWSLGTTHTYVGPCDKVPSTRGGAIPGQFDKTEWGVKSEHPDCGVRCWVEKFPIEKFANCNCICILTHAEALKDCEPKETAWGGDKAYPGNNWGLYIDCYKIPTCEQEKN</sequence>
<accession>A0A9X2JDA3</accession>
<feature type="signal peptide" evidence="1">
    <location>
        <begin position="1"/>
        <end position="18"/>
    </location>
</feature>
<protein>
    <recommendedName>
        <fullName evidence="4">Lipoprotein</fullName>
    </recommendedName>
</protein>
<evidence type="ECO:0000256" key="1">
    <source>
        <dbReference type="SAM" id="SignalP"/>
    </source>
</evidence>
<keyword evidence="1" id="KW-0732">Signal</keyword>
<dbReference type="RefSeq" id="WP_252588048.1">
    <property type="nucleotide sequence ID" value="NZ_JAMWYS010000036.1"/>
</dbReference>
<evidence type="ECO:0000313" key="3">
    <source>
        <dbReference type="Proteomes" id="UP001155182"/>
    </source>
</evidence>